<organism evidence="1 2">
    <name type="scientific">Chryseobacterium sediminis</name>
    <dbReference type="NCBI Taxonomy" id="1679494"/>
    <lineage>
        <taxon>Bacteria</taxon>
        <taxon>Pseudomonadati</taxon>
        <taxon>Bacteroidota</taxon>
        <taxon>Flavobacteriia</taxon>
        <taxon>Flavobacteriales</taxon>
        <taxon>Weeksellaceae</taxon>
        <taxon>Chryseobacterium group</taxon>
        <taxon>Chryseobacterium</taxon>
    </lineage>
</organism>
<dbReference type="Proteomes" id="UP000323082">
    <property type="component" value="Unassembled WGS sequence"/>
</dbReference>
<dbReference type="OrthoDB" id="1256929at2"/>
<evidence type="ECO:0000313" key="1">
    <source>
        <dbReference type="EMBL" id="KAA2220666.1"/>
    </source>
</evidence>
<proteinExistence type="predicted"/>
<dbReference type="RefSeq" id="WP_149834949.1">
    <property type="nucleotide sequence ID" value="NZ_VUNZ01000003.1"/>
</dbReference>
<name>A0A5B2U1W5_9FLAO</name>
<dbReference type="PROSITE" id="PS51257">
    <property type="entry name" value="PROKAR_LIPOPROTEIN"/>
    <property type="match status" value="1"/>
</dbReference>
<sequence length="221" mass="26579">MNKFFFILSFLFLVISCKKNEQLKNYKDLNSREYFSIPTDLKNMRNIEKSKINDSLYKIKGLFNNYIIQGYMNGNKKVGWWEAFDNNTKEIVAKLEYKFIDDKEFVNQYFLFENKSIDTLNSKFYTLKKNGDLLNYRFYTSVLYKKTQPEGKLNYHFYSNGKEVSHLQCRCKKYKNFYDCEFTIPPNSKNISIRGNFWELFQIENGNVGENEIYVRDTLKQ</sequence>
<reference evidence="1 2" key="1">
    <citation type="journal article" date="2015" name="Int. J. Syst. Evol. Microbiol.">
        <title>Chryseobacterium sediminis sp. nov., isolated from a river sediment.</title>
        <authorList>
            <person name="Kampfer P."/>
            <person name="Busse H.J."/>
            <person name="McInroy J.A."/>
            <person name="Glaeser S.P."/>
        </authorList>
    </citation>
    <scope>NUCLEOTIDE SEQUENCE [LARGE SCALE GENOMIC DNA]</scope>
    <source>
        <strain evidence="1 2">IMT-174</strain>
    </source>
</reference>
<dbReference type="EMBL" id="VUNZ01000003">
    <property type="protein sequence ID" value="KAA2220666.1"/>
    <property type="molecule type" value="Genomic_DNA"/>
</dbReference>
<gene>
    <name evidence="1" type="ORF">FW780_17485</name>
</gene>
<protein>
    <recommendedName>
        <fullName evidence="3">Lipoprotein</fullName>
    </recommendedName>
</protein>
<comment type="caution">
    <text evidence="1">The sequence shown here is derived from an EMBL/GenBank/DDBJ whole genome shotgun (WGS) entry which is preliminary data.</text>
</comment>
<evidence type="ECO:0000313" key="2">
    <source>
        <dbReference type="Proteomes" id="UP000323082"/>
    </source>
</evidence>
<evidence type="ECO:0008006" key="3">
    <source>
        <dbReference type="Google" id="ProtNLM"/>
    </source>
</evidence>
<dbReference type="AlphaFoldDB" id="A0A5B2U1W5"/>
<accession>A0A5B2U1W5</accession>